<sequence length="50" mass="5868">QREKELQEHQVRMTSARAALLLERQQARINKELRRAMDNTNAQLVQAHDA</sequence>
<dbReference type="Proteomes" id="UP001529510">
    <property type="component" value="Unassembled WGS sequence"/>
</dbReference>
<organism evidence="2 3">
    <name type="scientific">Cirrhinus mrigala</name>
    <name type="common">Mrigala</name>
    <dbReference type="NCBI Taxonomy" id="683832"/>
    <lineage>
        <taxon>Eukaryota</taxon>
        <taxon>Metazoa</taxon>
        <taxon>Chordata</taxon>
        <taxon>Craniata</taxon>
        <taxon>Vertebrata</taxon>
        <taxon>Euteleostomi</taxon>
        <taxon>Actinopterygii</taxon>
        <taxon>Neopterygii</taxon>
        <taxon>Teleostei</taxon>
        <taxon>Ostariophysi</taxon>
        <taxon>Cypriniformes</taxon>
        <taxon>Cyprinidae</taxon>
        <taxon>Labeoninae</taxon>
        <taxon>Labeonini</taxon>
        <taxon>Cirrhinus</taxon>
    </lineage>
</organism>
<comment type="caution">
    <text evidence="2">The sequence shown here is derived from an EMBL/GenBank/DDBJ whole genome shotgun (WGS) entry which is preliminary data.</text>
</comment>
<reference evidence="2 3" key="1">
    <citation type="submission" date="2024-05" db="EMBL/GenBank/DDBJ databases">
        <title>Genome sequencing and assembly of Indian major carp, Cirrhinus mrigala (Hamilton, 1822).</title>
        <authorList>
            <person name="Mohindra V."/>
            <person name="Chowdhury L.M."/>
            <person name="Lal K."/>
            <person name="Jena J.K."/>
        </authorList>
    </citation>
    <scope>NUCLEOTIDE SEQUENCE [LARGE SCALE GENOMIC DNA]</scope>
    <source>
        <strain evidence="2">CM1030</strain>
        <tissue evidence="2">Blood</tissue>
    </source>
</reference>
<feature type="coiled-coil region" evidence="1">
    <location>
        <begin position="19"/>
        <end position="50"/>
    </location>
</feature>
<name>A0ABD0N1K0_CIRMR</name>
<keyword evidence="3" id="KW-1185">Reference proteome</keyword>
<keyword evidence="1" id="KW-0175">Coiled coil</keyword>
<protein>
    <submittedName>
        <fullName evidence="2">Uncharacterized protein</fullName>
    </submittedName>
</protein>
<feature type="non-terminal residue" evidence="2">
    <location>
        <position position="1"/>
    </location>
</feature>
<evidence type="ECO:0000256" key="1">
    <source>
        <dbReference type="SAM" id="Coils"/>
    </source>
</evidence>
<dbReference type="AlphaFoldDB" id="A0ABD0N1K0"/>
<feature type="non-terminal residue" evidence="2">
    <location>
        <position position="50"/>
    </location>
</feature>
<evidence type="ECO:0000313" key="3">
    <source>
        <dbReference type="Proteomes" id="UP001529510"/>
    </source>
</evidence>
<gene>
    <name evidence="2" type="ORF">M9458_049883</name>
</gene>
<evidence type="ECO:0000313" key="2">
    <source>
        <dbReference type="EMBL" id="KAL0155620.1"/>
    </source>
</evidence>
<accession>A0ABD0N1K0</accession>
<dbReference type="EMBL" id="JAMKFB020000025">
    <property type="protein sequence ID" value="KAL0155620.1"/>
    <property type="molecule type" value="Genomic_DNA"/>
</dbReference>
<proteinExistence type="predicted"/>